<comment type="subunit">
    <text evidence="4">The complex is composed of two ATP-binding proteins (PstB), two transmembrane proteins (PstC and PstA) and a solute-binding protein (PstS).</text>
</comment>
<comment type="function">
    <text evidence="1">Part of the ABC transporter complex PstSACB involved in phosphate import.</text>
</comment>
<dbReference type="STRING" id="679936.Sulac_0736"/>
<evidence type="ECO:0000256" key="5">
    <source>
        <dbReference type="ARBA" id="ARBA00022592"/>
    </source>
</evidence>
<accession>G8U0M1</accession>
<dbReference type="GO" id="GO:0005886">
    <property type="term" value="C:plasma membrane"/>
    <property type="evidence" value="ECO:0007669"/>
    <property type="project" value="UniProtKB-SubCell"/>
</dbReference>
<gene>
    <name evidence="11" type="ordered locus">Sulac_0736</name>
</gene>
<evidence type="ECO:0000259" key="10">
    <source>
        <dbReference type="Pfam" id="PF12849"/>
    </source>
</evidence>
<dbReference type="EMBL" id="CP003179">
    <property type="protein sequence ID" value="AEW04243.1"/>
    <property type="molecule type" value="Genomic_DNA"/>
</dbReference>
<dbReference type="GO" id="GO:0006817">
    <property type="term" value="P:phosphate ion transport"/>
    <property type="evidence" value="ECO:0007669"/>
    <property type="project" value="UniProtKB-KW"/>
</dbReference>
<dbReference type="PATRIC" id="fig|679936.5.peg.784"/>
<evidence type="ECO:0000256" key="1">
    <source>
        <dbReference type="ARBA" id="ARBA00002841"/>
    </source>
</evidence>
<name>G8U0M1_SULAD</name>
<dbReference type="PANTHER" id="PTHR30570:SF1">
    <property type="entry name" value="PHOSPHATE-BINDING PROTEIN PSTS"/>
    <property type="match status" value="1"/>
</dbReference>
<feature type="signal peptide" evidence="9">
    <location>
        <begin position="1"/>
        <end position="18"/>
    </location>
</feature>
<sequence>MWAWVMSLWGAVLGMALAPGEPAHITIVGATSCLSYIKAVLPDFERDHPGVTVAVAGGGSVAGLIEAGRGRADLGLSDIPPEPQWTGGISMTSYPLGRLPILFVVNRADGVQHVTEAQLRGLLGGTIRRWNQLGGRSWPVIVVSRPLASGARYVVEHRILQGRPMSSHALIELSNGALLRAVAETPGAIGYVEGPQVIPHIIRLRVNGQTFSTQHPLRWPYFATPRLYARTPVSNLVRSLARYLTTRPQRVQFGIYPEESSS</sequence>
<dbReference type="KEGG" id="sap:Sulac_0736"/>
<dbReference type="HOGENOM" id="CLU_1061411_0_0_9"/>
<keyword evidence="5" id="KW-0592">Phosphate transport</keyword>
<dbReference type="PANTHER" id="PTHR30570">
    <property type="entry name" value="PERIPLASMIC PHOSPHATE BINDING COMPONENT OF PHOSPHATE ABC TRANSPORTER"/>
    <property type="match status" value="1"/>
</dbReference>
<feature type="chain" id="PRO_5038893120" evidence="9">
    <location>
        <begin position="19"/>
        <end position="262"/>
    </location>
</feature>
<proteinExistence type="inferred from homology"/>
<keyword evidence="8" id="KW-0449">Lipoprotein</keyword>
<dbReference type="Pfam" id="PF12849">
    <property type="entry name" value="PBP_like_2"/>
    <property type="match status" value="1"/>
</dbReference>
<evidence type="ECO:0000256" key="9">
    <source>
        <dbReference type="SAM" id="SignalP"/>
    </source>
</evidence>
<dbReference type="Proteomes" id="UP000005439">
    <property type="component" value="Chromosome"/>
</dbReference>
<dbReference type="Gene3D" id="3.40.190.10">
    <property type="entry name" value="Periplasmic binding protein-like II"/>
    <property type="match status" value="2"/>
</dbReference>
<dbReference type="AlphaFoldDB" id="G8U0M1"/>
<evidence type="ECO:0000313" key="12">
    <source>
        <dbReference type="Proteomes" id="UP000005439"/>
    </source>
</evidence>
<keyword evidence="12" id="KW-1185">Reference proteome</keyword>
<evidence type="ECO:0000256" key="2">
    <source>
        <dbReference type="ARBA" id="ARBA00004193"/>
    </source>
</evidence>
<comment type="similarity">
    <text evidence="3">Belongs to the PstS family.</text>
</comment>
<reference evidence="11 12" key="2">
    <citation type="journal article" date="2012" name="Stand. Genomic Sci.">
        <title>Complete genome sequence of the moderately thermophilic mineral-sulfide-oxidizing firmicute Sulfobacillus acidophilus type strain (NAL(T)).</title>
        <authorList>
            <person name="Anderson I."/>
            <person name="Chertkov O."/>
            <person name="Chen A."/>
            <person name="Saunders E."/>
            <person name="Lapidus A."/>
            <person name="Nolan M."/>
            <person name="Lucas S."/>
            <person name="Hammon N."/>
            <person name="Deshpande S."/>
            <person name="Cheng J.F."/>
            <person name="Han C."/>
            <person name="Tapia R."/>
            <person name="Goodwin L.A."/>
            <person name="Pitluck S."/>
            <person name="Liolios K."/>
            <person name="Pagani I."/>
            <person name="Ivanova N."/>
            <person name="Mikhailova N."/>
            <person name="Pati A."/>
            <person name="Palaniappan K."/>
            <person name="Land M."/>
            <person name="Pan C."/>
            <person name="Rohde M."/>
            <person name="Pukall R."/>
            <person name="Goker M."/>
            <person name="Detter J.C."/>
            <person name="Woyke T."/>
            <person name="Bristow J."/>
            <person name="Eisen J.A."/>
            <person name="Markowitz V."/>
            <person name="Hugenholtz P."/>
            <person name="Kyrpides N.C."/>
            <person name="Klenk H.P."/>
            <person name="Mavromatis K."/>
        </authorList>
    </citation>
    <scope>NUCLEOTIDE SEQUENCE [LARGE SCALE GENOMIC DNA]</scope>
    <source>
        <strain evidence="12">ATCC 700253 / DSM 10332 / NAL</strain>
    </source>
</reference>
<dbReference type="InterPro" id="IPR050811">
    <property type="entry name" value="Phosphate_ABC_transporter"/>
</dbReference>
<organism evidence="11 12">
    <name type="scientific">Sulfobacillus acidophilus (strain ATCC 700253 / DSM 10332 / NAL)</name>
    <dbReference type="NCBI Taxonomy" id="679936"/>
    <lineage>
        <taxon>Bacteria</taxon>
        <taxon>Bacillati</taxon>
        <taxon>Bacillota</taxon>
        <taxon>Clostridia</taxon>
        <taxon>Eubacteriales</taxon>
        <taxon>Clostridiales Family XVII. Incertae Sedis</taxon>
        <taxon>Sulfobacillus</taxon>
    </lineage>
</organism>
<keyword evidence="7" id="KW-0564">Palmitate</keyword>
<evidence type="ECO:0000256" key="3">
    <source>
        <dbReference type="ARBA" id="ARBA00008725"/>
    </source>
</evidence>
<feature type="domain" description="PBP" evidence="10">
    <location>
        <begin position="20"/>
        <end position="193"/>
    </location>
</feature>
<evidence type="ECO:0000256" key="6">
    <source>
        <dbReference type="ARBA" id="ARBA00022729"/>
    </source>
</evidence>
<evidence type="ECO:0000256" key="4">
    <source>
        <dbReference type="ARBA" id="ARBA00011529"/>
    </source>
</evidence>
<dbReference type="SUPFAM" id="SSF53850">
    <property type="entry name" value="Periplasmic binding protein-like II"/>
    <property type="match status" value="1"/>
</dbReference>
<reference evidence="12" key="1">
    <citation type="submission" date="2011-12" db="EMBL/GenBank/DDBJ databases">
        <title>The complete genome of chromosome of Sulfobacillus acidophilus DSM 10332.</title>
        <authorList>
            <person name="Lucas S."/>
            <person name="Han J."/>
            <person name="Lapidus A."/>
            <person name="Bruce D."/>
            <person name="Goodwin L."/>
            <person name="Pitluck S."/>
            <person name="Peters L."/>
            <person name="Kyrpides N."/>
            <person name="Mavromatis K."/>
            <person name="Ivanova N."/>
            <person name="Mikhailova N."/>
            <person name="Chertkov O."/>
            <person name="Saunders E."/>
            <person name="Detter J.C."/>
            <person name="Tapia R."/>
            <person name="Han C."/>
            <person name="Land M."/>
            <person name="Hauser L."/>
            <person name="Markowitz V."/>
            <person name="Cheng J.-F."/>
            <person name="Hugenholtz P."/>
            <person name="Woyke T."/>
            <person name="Wu D."/>
            <person name="Pukall R."/>
            <person name="Gehrich-Schroeter G."/>
            <person name="Schneider S."/>
            <person name="Klenk H.-P."/>
            <person name="Eisen J.A."/>
        </authorList>
    </citation>
    <scope>NUCLEOTIDE SEQUENCE [LARGE SCALE GENOMIC DNA]</scope>
    <source>
        <strain evidence="12">ATCC 700253 / DSM 10332 / NAL</strain>
    </source>
</reference>
<dbReference type="InterPro" id="IPR024370">
    <property type="entry name" value="PBP_domain"/>
</dbReference>
<evidence type="ECO:0000256" key="7">
    <source>
        <dbReference type="ARBA" id="ARBA00023139"/>
    </source>
</evidence>
<evidence type="ECO:0000313" key="11">
    <source>
        <dbReference type="EMBL" id="AEW04243.1"/>
    </source>
</evidence>
<comment type="subcellular location">
    <subcellularLocation>
        <location evidence="2">Cell membrane</location>
        <topology evidence="2">Lipid-anchor</topology>
    </subcellularLocation>
</comment>
<evidence type="ECO:0000256" key="8">
    <source>
        <dbReference type="ARBA" id="ARBA00023288"/>
    </source>
</evidence>
<protein>
    <submittedName>
        <fullName evidence="11">Phosphate ABC transporter substrate-binding protein, PhoT family</fullName>
    </submittedName>
</protein>
<keyword evidence="6 9" id="KW-0732">Signal</keyword>
<keyword evidence="5" id="KW-0813">Transport</keyword>